<dbReference type="Proteomes" id="UP000663828">
    <property type="component" value="Unassembled WGS sequence"/>
</dbReference>
<accession>A0A815VWG5</accession>
<dbReference type="AlphaFoldDB" id="A0A815VWG5"/>
<evidence type="ECO:0000313" key="1">
    <source>
        <dbReference type="EMBL" id="CAF1538188.1"/>
    </source>
</evidence>
<gene>
    <name evidence="1" type="ORF">XAT740_LOCUS41981</name>
</gene>
<comment type="caution">
    <text evidence="1">The sequence shown here is derived from an EMBL/GenBank/DDBJ whole genome shotgun (WGS) entry which is preliminary data.</text>
</comment>
<organism evidence="1 2">
    <name type="scientific">Adineta ricciae</name>
    <name type="common">Rotifer</name>
    <dbReference type="NCBI Taxonomy" id="249248"/>
    <lineage>
        <taxon>Eukaryota</taxon>
        <taxon>Metazoa</taxon>
        <taxon>Spiralia</taxon>
        <taxon>Gnathifera</taxon>
        <taxon>Rotifera</taxon>
        <taxon>Eurotatoria</taxon>
        <taxon>Bdelloidea</taxon>
        <taxon>Adinetida</taxon>
        <taxon>Adinetidae</taxon>
        <taxon>Adineta</taxon>
    </lineage>
</organism>
<proteinExistence type="predicted"/>
<sequence length="149" mass="17153">MKAIEEYNEHMVSILNDVRSFVKKANPLPEPIGRDSLVSVPNFEPRKPTKYLAKHFYITVDTSNGIYTANNVRKTNESIYTNQAIRVNLAKLVEVLEEDKLRIDIKTRVVGSSTNETVEADPLWEAWRDKLYRSIVSPRGCPARKLYTR</sequence>
<reference evidence="1" key="1">
    <citation type="submission" date="2021-02" db="EMBL/GenBank/DDBJ databases">
        <authorList>
            <person name="Nowell W R."/>
        </authorList>
    </citation>
    <scope>NUCLEOTIDE SEQUENCE</scope>
</reference>
<evidence type="ECO:0000313" key="2">
    <source>
        <dbReference type="Proteomes" id="UP000663828"/>
    </source>
</evidence>
<keyword evidence="2" id="KW-1185">Reference proteome</keyword>
<protein>
    <submittedName>
        <fullName evidence="1">Uncharacterized protein</fullName>
    </submittedName>
</protein>
<dbReference type="EMBL" id="CAJNOR010004972">
    <property type="protein sequence ID" value="CAF1538188.1"/>
    <property type="molecule type" value="Genomic_DNA"/>
</dbReference>
<name>A0A815VWG5_ADIRI</name>